<evidence type="ECO:0000313" key="3">
    <source>
        <dbReference type="Proteomes" id="UP000887013"/>
    </source>
</evidence>
<accession>A0A8X6TCR7</accession>
<organism evidence="2 3">
    <name type="scientific">Nephila pilipes</name>
    <name type="common">Giant wood spider</name>
    <name type="synonym">Nephila maculata</name>
    <dbReference type="NCBI Taxonomy" id="299642"/>
    <lineage>
        <taxon>Eukaryota</taxon>
        <taxon>Metazoa</taxon>
        <taxon>Ecdysozoa</taxon>
        <taxon>Arthropoda</taxon>
        <taxon>Chelicerata</taxon>
        <taxon>Arachnida</taxon>
        <taxon>Araneae</taxon>
        <taxon>Araneomorphae</taxon>
        <taxon>Entelegynae</taxon>
        <taxon>Araneoidea</taxon>
        <taxon>Nephilidae</taxon>
        <taxon>Nephila</taxon>
    </lineage>
</organism>
<feature type="compositionally biased region" description="Polar residues" evidence="1">
    <location>
        <begin position="77"/>
        <end position="104"/>
    </location>
</feature>
<dbReference type="AlphaFoldDB" id="A0A8X6TCR7"/>
<dbReference type="Proteomes" id="UP000887013">
    <property type="component" value="Unassembled WGS sequence"/>
</dbReference>
<name>A0A8X6TCR7_NEPPI</name>
<evidence type="ECO:0000256" key="1">
    <source>
        <dbReference type="SAM" id="MobiDB-lite"/>
    </source>
</evidence>
<gene>
    <name evidence="2" type="ORF">NPIL_259501</name>
</gene>
<feature type="region of interest" description="Disordered" evidence="1">
    <location>
        <begin position="20"/>
        <end position="104"/>
    </location>
</feature>
<dbReference type="EMBL" id="BMAW01101733">
    <property type="protein sequence ID" value="GFT00851.1"/>
    <property type="molecule type" value="Genomic_DNA"/>
</dbReference>
<evidence type="ECO:0000313" key="2">
    <source>
        <dbReference type="EMBL" id="GFT00851.1"/>
    </source>
</evidence>
<reference evidence="2" key="1">
    <citation type="submission" date="2020-08" db="EMBL/GenBank/DDBJ databases">
        <title>Multicomponent nature underlies the extraordinary mechanical properties of spider dragline silk.</title>
        <authorList>
            <person name="Kono N."/>
            <person name="Nakamura H."/>
            <person name="Mori M."/>
            <person name="Yoshida Y."/>
            <person name="Ohtoshi R."/>
            <person name="Malay A.D."/>
            <person name="Moran D.A.P."/>
            <person name="Tomita M."/>
            <person name="Numata K."/>
            <person name="Arakawa K."/>
        </authorList>
    </citation>
    <scope>NUCLEOTIDE SEQUENCE</scope>
</reference>
<comment type="caution">
    <text evidence="2">The sequence shown here is derived from an EMBL/GenBank/DDBJ whole genome shotgun (WGS) entry which is preliminary data.</text>
</comment>
<keyword evidence="3" id="KW-1185">Reference proteome</keyword>
<proteinExistence type="predicted"/>
<feature type="compositionally biased region" description="Basic and acidic residues" evidence="1">
    <location>
        <begin position="30"/>
        <end position="56"/>
    </location>
</feature>
<sequence length="104" mass="11643">MLRRAVGKINLSEREIFQLPQNIPETDSGLDEKSDLSNKEYIPEDGKESTSADERSLSTQSTQKDYSCDSENEEVSFINTDSQQVSTALGRNQIRNKGSNAKQN</sequence>
<protein>
    <submittedName>
        <fullName evidence="2">Uncharacterized protein</fullName>
    </submittedName>
</protein>